<feature type="domain" description="RagB/SusD" evidence="7">
    <location>
        <begin position="325"/>
        <end position="505"/>
    </location>
</feature>
<keyword evidence="4" id="KW-0472">Membrane</keyword>
<dbReference type="Proteomes" id="UP001139193">
    <property type="component" value="Unassembled WGS sequence"/>
</dbReference>
<evidence type="ECO:0000256" key="6">
    <source>
        <dbReference type="SAM" id="SignalP"/>
    </source>
</evidence>
<dbReference type="CDD" id="cd08977">
    <property type="entry name" value="SusD"/>
    <property type="match status" value="1"/>
</dbReference>
<gene>
    <name evidence="9" type="ORF">MON38_04735</name>
</gene>
<dbReference type="InterPro" id="IPR011990">
    <property type="entry name" value="TPR-like_helical_dom_sf"/>
</dbReference>
<dbReference type="Pfam" id="PF07980">
    <property type="entry name" value="SusD_RagB"/>
    <property type="match status" value="1"/>
</dbReference>
<evidence type="ECO:0000259" key="7">
    <source>
        <dbReference type="Pfam" id="PF07980"/>
    </source>
</evidence>
<dbReference type="InterPro" id="IPR033985">
    <property type="entry name" value="SusD-like_N"/>
</dbReference>
<evidence type="ECO:0000256" key="3">
    <source>
        <dbReference type="ARBA" id="ARBA00022729"/>
    </source>
</evidence>
<dbReference type="InterPro" id="IPR012944">
    <property type="entry name" value="SusD_RagB_dom"/>
</dbReference>
<comment type="subcellular location">
    <subcellularLocation>
        <location evidence="1">Cell outer membrane</location>
    </subcellularLocation>
</comment>
<comment type="similarity">
    <text evidence="2">Belongs to the SusD family.</text>
</comment>
<feature type="domain" description="SusD-like N-terminal" evidence="8">
    <location>
        <begin position="95"/>
        <end position="222"/>
    </location>
</feature>
<keyword evidence="5" id="KW-0998">Cell outer membrane</keyword>
<evidence type="ECO:0000256" key="2">
    <source>
        <dbReference type="ARBA" id="ARBA00006275"/>
    </source>
</evidence>
<dbReference type="AlphaFoldDB" id="A0A9X2AHJ8"/>
<dbReference type="Pfam" id="PF14322">
    <property type="entry name" value="SusD-like_3"/>
    <property type="match status" value="1"/>
</dbReference>
<reference evidence="9" key="1">
    <citation type="submission" date="2022-03" db="EMBL/GenBank/DDBJ databases">
        <title>Bacterial whole genome sequence for Hymenobacter sp. DH14.</title>
        <authorList>
            <person name="Le V."/>
        </authorList>
    </citation>
    <scope>NUCLEOTIDE SEQUENCE</scope>
    <source>
        <strain evidence="9">DH14</strain>
    </source>
</reference>
<evidence type="ECO:0000256" key="5">
    <source>
        <dbReference type="ARBA" id="ARBA00023237"/>
    </source>
</evidence>
<sequence>MKFSKNSLIALGSVLLLSTTSCNKDLLEQVDPNVPSTAQFWKTADDANRGVLAVYSGQQIFSTYSLYWHFATTGRTDESFTNTPDGGLNQYLVFRQISTTDGRSAFLWNDMYRMIFRANQVLTKVPGIDMDATQKKQILAEALFLRSLCYYDLALLFGNLPLVTTLADATTRVPQVSQDVVYGQIIKDLTTAKADLPASYDATNLGRATRGAAAALMGKVYMQQRNWSEASKQFAEVIGSGKYSLVANYADNFTESNENNSESIYEVQFSGVNKTFGQDFPGAAEGNERAQFFGPPGIGFTDVEVRRWLFQEYYDTRVGGGVDPRRDNTIFSATGTPTLYGKTFVGVGGLNINPTRLLWRKYQNDRTRNFEDFFSGINIRLIRYADVLLMQAEALNELGQPGAAIPLINQVRQRASVNLTPLTGTFTQEAMRDQIRHERITELAGEGTRWSDIVRYGLFDTAAGLNELRARDADFNNFISPKNKLLPIPQTEIDIDKNLRQNPGF</sequence>
<feature type="chain" id="PRO_5040917568" evidence="6">
    <location>
        <begin position="24"/>
        <end position="505"/>
    </location>
</feature>
<name>A0A9X2AHJ8_9BACT</name>
<keyword evidence="3 6" id="KW-0732">Signal</keyword>
<organism evidence="9 10">
    <name type="scientific">Hymenobacter cyanobacteriorum</name>
    <dbReference type="NCBI Taxonomy" id="2926463"/>
    <lineage>
        <taxon>Bacteria</taxon>
        <taxon>Pseudomonadati</taxon>
        <taxon>Bacteroidota</taxon>
        <taxon>Cytophagia</taxon>
        <taxon>Cytophagales</taxon>
        <taxon>Hymenobacteraceae</taxon>
        <taxon>Hymenobacter</taxon>
    </lineage>
</organism>
<dbReference type="RefSeq" id="WP_241934981.1">
    <property type="nucleotide sequence ID" value="NZ_JALBGC010000001.1"/>
</dbReference>
<feature type="signal peptide" evidence="6">
    <location>
        <begin position="1"/>
        <end position="23"/>
    </location>
</feature>
<dbReference type="PROSITE" id="PS51257">
    <property type="entry name" value="PROKAR_LIPOPROTEIN"/>
    <property type="match status" value="1"/>
</dbReference>
<dbReference type="Gene3D" id="1.25.40.390">
    <property type="match status" value="1"/>
</dbReference>
<dbReference type="GO" id="GO:0009279">
    <property type="term" value="C:cell outer membrane"/>
    <property type="evidence" value="ECO:0007669"/>
    <property type="project" value="UniProtKB-SubCell"/>
</dbReference>
<dbReference type="SUPFAM" id="SSF48452">
    <property type="entry name" value="TPR-like"/>
    <property type="match status" value="1"/>
</dbReference>
<accession>A0A9X2AHJ8</accession>
<proteinExistence type="inferred from homology"/>
<evidence type="ECO:0000256" key="4">
    <source>
        <dbReference type="ARBA" id="ARBA00023136"/>
    </source>
</evidence>
<comment type="caution">
    <text evidence="9">The sequence shown here is derived from an EMBL/GenBank/DDBJ whole genome shotgun (WGS) entry which is preliminary data.</text>
</comment>
<dbReference type="EMBL" id="JALBGC010000001">
    <property type="protein sequence ID" value="MCI1186714.1"/>
    <property type="molecule type" value="Genomic_DNA"/>
</dbReference>
<evidence type="ECO:0000259" key="8">
    <source>
        <dbReference type="Pfam" id="PF14322"/>
    </source>
</evidence>
<evidence type="ECO:0000313" key="10">
    <source>
        <dbReference type="Proteomes" id="UP001139193"/>
    </source>
</evidence>
<evidence type="ECO:0000256" key="1">
    <source>
        <dbReference type="ARBA" id="ARBA00004442"/>
    </source>
</evidence>
<keyword evidence="10" id="KW-1185">Reference proteome</keyword>
<evidence type="ECO:0000313" key="9">
    <source>
        <dbReference type="EMBL" id="MCI1186714.1"/>
    </source>
</evidence>
<protein>
    <submittedName>
        <fullName evidence="9">RagB/SusD family nutrient uptake outer membrane protein</fullName>
    </submittedName>
</protein>